<sequence length="163" mass="18667">MIFRTSKAIAISIEDVPDGMTAALSNYRFTAKVEQRIHKKGEEYLNYSFMLNYRYWIGWLVPLPMMILGVFALFDIIGADFPQHVADMVYLNQGVKAMIPRFLGTWILGSAFFIAAHIVFGIRHAVKYKMVMLFFDFLWAGLSGALQAGFVWAFTLFWGAQIF</sequence>
<feature type="transmembrane region" description="Helical" evidence="1">
    <location>
        <begin position="99"/>
        <end position="122"/>
    </location>
</feature>
<gene>
    <name evidence="2" type="ORF">HKB35_03250</name>
</gene>
<dbReference type="AlphaFoldDB" id="A0A7Y0MSX4"/>
<dbReference type="EMBL" id="JABCMA010000002">
    <property type="protein sequence ID" value="NMR72632.1"/>
    <property type="molecule type" value="Genomic_DNA"/>
</dbReference>
<evidence type="ECO:0000313" key="3">
    <source>
        <dbReference type="Proteomes" id="UP000565155"/>
    </source>
</evidence>
<name>A0A7Y0MSX4_VIBAL</name>
<feature type="transmembrane region" description="Helical" evidence="1">
    <location>
        <begin position="134"/>
        <end position="160"/>
    </location>
</feature>
<comment type="caution">
    <text evidence="2">The sequence shown here is derived from an EMBL/GenBank/DDBJ whole genome shotgun (WGS) entry which is preliminary data.</text>
</comment>
<organism evidence="2 3">
    <name type="scientific">Vibrio alginolyticus</name>
    <dbReference type="NCBI Taxonomy" id="663"/>
    <lineage>
        <taxon>Bacteria</taxon>
        <taxon>Pseudomonadati</taxon>
        <taxon>Pseudomonadota</taxon>
        <taxon>Gammaproteobacteria</taxon>
        <taxon>Vibrionales</taxon>
        <taxon>Vibrionaceae</taxon>
        <taxon>Vibrio</taxon>
    </lineage>
</organism>
<proteinExistence type="predicted"/>
<keyword evidence="1" id="KW-0472">Membrane</keyword>
<dbReference type="Proteomes" id="UP000565155">
    <property type="component" value="Unassembled WGS sequence"/>
</dbReference>
<protein>
    <submittedName>
        <fullName evidence="2">Uncharacterized protein</fullName>
    </submittedName>
</protein>
<evidence type="ECO:0000256" key="1">
    <source>
        <dbReference type="SAM" id="Phobius"/>
    </source>
</evidence>
<reference evidence="2 3" key="1">
    <citation type="submission" date="2020-04" db="EMBL/GenBank/DDBJ databases">
        <title>Whole-genome sequencing of Vibrio spp. from China reveals different genetic environments of blaCTX-M-14 among diverse lineages.</title>
        <authorList>
            <person name="Zheng Z."/>
            <person name="Ye L."/>
            <person name="Chen S."/>
        </authorList>
    </citation>
    <scope>NUCLEOTIDE SEQUENCE [LARGE SCALE GENOMIC DNA]</scope>
    <source>
        <strain evidence="2 3">Vb1636</strain>
    </source>
</reference>
<keyword evidence="1" id="KW-1133">Transmembrane helix</keyword>
<keyword evidence="1" id="KW-0812">Transmembrane</keyword>
<dbReference type="RefSeq" id="WP_169628395.1">
    <property type="nucleotide sequence ID" value="NZ_JABCMA010000002.1"/>
</dbReference>
<evidence type="ECO:0000313" key="2">
    <source>
        <dbReference type="EMBL" id="NMR72632.1"/>
    </source>
</evidence>
<feature type="transmembrane region" description="Helical" evidence="1">
    <location>
        <begin position="56"/>
        <end position="79"/>
    </location>
</feature>
<accession>A0A7Y0MSX4</accession>